<reference evidence="8 9" key="1">
    <citation type="submission" date="2024-01" db="EMBL/GenBank/DDBJ databases">
        <title>The complete chloroplast genome sequence of Lithospermum erythrorhizon: insights into the phylogenetic relationship among Boraginaceae species and the maternal lineages of purple gromwells.</title>
        <authorList>
            <person name="Okada T."/>
            <person name="Watanabe K."/>
        </authorList>
    </citation>
    <scope>NUCLEOTIDE SEQUENCE [LARGE SCALE GENOMIC DNA]</scope>
</reference>
<proteinExistence type="predicted"/>
<organism evidence="8 9">
    <name type="scientific">Lithospermum erythrorhizon</name>
    <name type="common">Purple gromwell</name>
    <name type="synonym">Lithospermum officinale var. erythrorhizon</name>
    <dbReference type="NCBI Taxonomy" id="34254"/>
    <lineage>
        <taxon>Eukaryota</taxon>
        <taxon>Viridiplantae</taxon>
        <taxon>Streptophyta</taxon>
        <taxon>Embryophyta</taxon>
        <taxon>Tracheophyta</taxon>
        <taxon>Spermatophyta</taxon>
        <taxon>Magnoliopsida</taxon>
        <taxon>eudicotyledons</taxon>
        <taxon>Gunneridae</taxon>
        <taxon>Pentapetalae</taxon>
        <taxon>asterids</taxon>
        <taxon>lamiids</taxon>
        <taxon>Boraginales</taxon>
        <taxon>Boraginaceae</taxon>
        <taxon>Boraginoideae</taxon>
        <taxon>Lithospermeae</taxon>
        <taxon>Lithospermum</taxon>
    </lineage>
</organism>
<accession>A0AAV3Q2U7</accession>
<keyword evidence="5" id="KW-0378">Hydrolase</keyword>
<evidence type="ECO:0000256" key="5">
    <source>
        <dbReference type="ARBA" id="ARBA00022801"/>
    </source>
</evidence>
<gene>
    <name evidence="8" type="ORF">LIER_14756</name>
</gene>
<feature type="domain" description="Reverse transcriptase RNase H-like" evidence="7">
    <location>
        <begin position="54"/>
        <end position="151"/>
    </location>
</feature>
<keyword evidence="3" id="KW-0540">Nuclease</keyword>
<evidence type="ECO:0000313" key="8">
    <source>
        <dbReference type="EMBL" id="GAA0157502.1"/>
    </source>
</evidence>
<keyword evidence="9" id="KW-1185">Reference proteome</keyword>
<dbReference type="GO" id="GO:0004519">
    <property type="term" value="F:endonuclease activity"/>
    <property type="evidence" value="ECO:0007669"/>
    <property type="project" value="UniProtKB-KW"/>
</dbReference>
<dbReference type="PANTHER" id="PTHR48475">
    <property type="entry name" value="RIBONUCLEASE H"/>
    <property type="match status" value="1"/>
</dbReference>
<evidence type="ECO:0000259" key="7">
    <source>
        <dbReference type="Pfam" id="PF17917"/>
    </source>
</evidence>
<dbReference type="PANTHER" id="PTHR48475:SF2">
    <property type="entry name" value="RIBONUCLEASE H"/>
    <property type="match status" value="1"/>
</dbReference>
<keyword evidence="2" id="KW-0548">Nucleotidyltransferase</keyword>
<dbReference type="AlphaFoldDB" id="A0AAV3Q2U7"/>
<dbReference type="GO" id="GO:0016787">
    <property type="term" value="F:hydrolase activity"/>
    <property type="evidence" value="ECO:0007669"/>
    <property type="project" value="UniProtKB-KW"/>
</dbReference>
<evidence type="ECO:0000256" key="3">
    <source>
        <dbReference type="ARBA" id="ARBA00022722"/>
    </source>
</evidence>
<dbReference type="Proteomes" id="UP001454036">
    <property type="component" value="Unassembled WGS sequence"/>
</dbReference>
<dbReference type="GO" id="GO:0003964">
    <property type="term" value="F:RNA-directed DNA polymerase activity"/>
    <property type="evidence" value="ECO:0007669"/>
    <property type="project" value="UniProtKB-KW"/>
</dbReference>
<comment type="caution">
    <text evidence="8">The sequence shown here is derived from an EMBL/GenBank/DDBJ whole genome shotgun (WGS) entry which is preliminary data.</text>
</comment>
<evidence type="ECO:0000256" key="1">
    <source>
        <dbReference type="ARBA" id="ARBA00022679"/>
    </source>
</evidence>
<dbReference type="Pfam" id="PF17917">
    <property type="entry name" value="RT_RNaseH"/>
    <property type="match status" value="1"/>
</dbReference>
<evidence type="ECO:0000256" key="4">
    <source>
        <dbReference type="ARBA" id="ARBA00022759"/>
    </source>
</evidence>
<evidence type="ECO:0000256" key="6">
    <source>
        <dbReference type="ARBA" id="ARBA00022918"/>
    </source>
</evidence>
<keyword evidence="6" id="KW-0695">RNA-directed DNA polymerase</keyword>
<evidence type="ECO:0000313" key="9">
    <source>
        <dbReference type="Proteomes" id="UP001454036"/>
    </source>
</evidence>
<keyword evidence="1" id="KW-0808">Transferase</keyword>
<dbReference type="EMBL" id="BAABME010003120">
    <property type="protein sequence ID" value="GAA0157502.1"/>
    <property type="molecule type" value="Genomic_DNA"/>
</dbReference>
<keyword evidence="4" id="KW-0255">Endonuclease</keyword>
<dbReference type="InterPro" id="IPR043502">
    <property type="entry name" value="DNA/RNA_pol_sf"/>
</dbReference>
<dbReference type="InterPro" id="IPR041373">
    <property type="entry name" value="RT_RNaseH"/>
</dbReference>
<sequence>MPMVDLGVSVLRLYVDPHYKPIKQKKRTFSKEKGEAIRVESPQLLARLVIGDILQIYLAVSESALSSVLIWEEEKVQRRLYYVIRVMRGAEMRYPLTEKLVYALIIAARKLKPYFEAHLVEVITDQPLRQILDNPSRSLKIVKWVIELSEFDLRHKPRTSIKGQALADFMVECTHEPGERAPKSINLVEATE</sequence>
<protein>
    <recommendedName>
        <fullName evidence="7">Reverse transcriptase RNase H-like domain-containing protein</fullName>
    </recommendedName>
</protein>
<dbReference type="SUPFAM" id="SSF56672">
    <property type="entry name" value="DNA/RNA polymerases"/>
    <property type="match status" value="1"/>
</dbReference>
<name>A0AAV3Q2U7_LITER</name>
<evidence type="ECO:0000256" key="2">
    <source>
        <dbReference type="ARBA" id="ARBA00022695"/>
    </source>
</evidence>